<evidence type="ECO:0000313" key="1">
    <source>
        <dbReference type="EMBL" id="KIX11924.1"/>
    </source>
</evidence>
<name>A0A0D2J115_9BACT</name>
<protein>
    <recommendedName>
        <fullName evidence="3">DUF45 domain-containing protein</fullName>
    </recommendedName>
</protein>
<dbReference type="OrthoDB" id="5509294at2"/>
<proteinExistence type="predicted"/>
<dbReference type="EMBL" id="AZAC01000037">
    <property type="protein sequence ID" value="KIX11924.1"/>
    <property type="molecule type" value="Genomic_DNA"/>
</dbReference>
<dbReference type="InParanoid" id="A0A0D2J115"/>
<dbReference type="Proteomes" id="UP000032233">
    <property type="component" value="Unassembled WGS sequence"/>
</dbReference>
<gene>
    <name evidence="1" type="ORF">X474_21580</name>
</gene>
<keyword evidence="2" id="KW-1185">Reference proteome</keyword>
<dbReference type="AlphaFoldDB" id="A0A0D2J115"/>
<organism evidence="1 2">
    <name type="scientific">Dethiosulfatarculus sandiegensis</name>
    <dbReference type="NCBI Taxonomy" id="1429043"/>
    <lineage>
        <taxon>Bacteria</taxon>
        <taxon>Pseudomonadati</taxon>
        <taxon>Thermodesulfobacteriota</taxon>
        <taxon>Desulfarculia</taxon>
        <taxon>Desulfarculales</taxon>
        <taxon>Desulfarculaceae</taxon>
        <taxon>Dethiosulfatarculus</taxon>
    </lineage>
</organism>
<reference evidence="1 2" key="1">
    <citation type="submission" date="2013-11" db="EMBL/GenBank/DDBJ databases">
        <title>Metagenomic analysis of a methanogenic consortium involved in long chain n-alkane degradation.</title>
        <authorList>
            <person name="Davidova I.A."/>
            <person name="Callaghan A.V."/>
            <person name="Wawrik B."/>
            <person name="Pruitt S."/>
            <person name="Marks C."/>
            <person name="Duncan K.E."/>
            <person name="Suflita J.M."/>
        </authorList>
    </citation>
    <scope>NUCLEOTIDE SEQUENCE [LARGE SCALE GENOMIC DNA]</scope>
    <source>
        <strain evidence="1 2">SPR</strain>
    </source>
</reference>
<evidence type="ECO:0000313" key="2">
    <source>
        <dbReference type="Proteomes" id="UP000032233"/>
    </source>
</evidence>
<accession>A0A0D2J115</accession>
<evidence type="ECO:0008006" key="3">
    <source>
        <dbReference type="Google" id="ProtNLM"/>
    </source>
</evidence>
<dbReference type="RefSeq" id="WP_052515423.1">
    <property type="nucleotide sequence ID" value="NZ_AZAC01000037.1"/>
</dbReference>
<sequence length="172" mass="20154">MANAGCFTEGHLNLVSDALFVAEESVCDFYRLSGSAWANYRFELRTLADLSPREVTDRALAQVVRLRQPAHQRRLRARDFYRICLQDHNLLNLVERQEAKGIFLPLLIYVLTHELVHVVRFYQFQHLFDAFEGQRETEEKRVHSLTSEMLGKLKMPKMDQVIDLYQEHGYAL</sequence>
<comment type="caution">
    <text evidence="1">The sequence shown here is derived from an EMBL/GenBank/DDBJ whole genome shotgun (WGS) entry which is preliminary data.</text>
</comment>